<dbReference type="EMBL" id="JAGFNK010000415">
    <property type="protein sequence ID" value="KAI9450736.1"/>
    <property type="molecule type" value="Genomic_DNA"/>
</dbReference>
<accession>A0ACC0TVL6</accession>
<feature type="non-terminal residue" evidence="1">
    <location>
        <position position="55"/>
    </location>
</feature>
<dbReference type="Proteomes" id="UP001207468">
    <property type="component" value="Unassembled WGS sequence"/>
</dbReference>
<keyword evidence="2" id="KW-1185">Reference proteome</keyword>
<evidence type="ECO:0000313" key="2">
    <source>
        <dbReference type="Proteomes" id="UP001207468"/>
    </source>
</evidence>
<evidence type="ECO:0000313" key="1">
    <source>
        <dbReference type="EMBL" id="KAI9450736.1"/>
    </source>
</evidence>
<gene>
    <name evidence="1" type="ORF">F5148DRAFT_966666</name>
</gene>
<protein>
    <submittedName>
        <fullName evidence="1">Uncharacterized protein</fullName>
    </submittedName>
</protein>
<name>A0ACC0TVL6_9AGAM</name>
<feature type="non-terminal residue" evidence="1">
    <location>
        <position position="1"/>
    </location>
</feature>
<comment type="caution">
    <text evidence="1">The sequence shown here is derived from an EMBL/GenBank/DDBJ whole genome shotgun (WGS) entry which is preliminary data.</text>
</comment>
<sequence>ILCVTCDNVSANNAMVSALADIIACHCGPVDCVQCLAYIINLVVQVILHQFDKPK</sequence>
<organism evidence="1 2">
    <name type="scientific">Russula earlei</name>
    <dbReference type="NCBI Taxonomy" id="71964"/>
    <lineage>
        <taxon>Eukaryota</taxon>
        <taxon>Fungi</taxon>
        <taxon>Dikarya</taxon>
        <taxon>Basidiomycota</taxon>
        <taxon>Agaricomycotina</taxon>
        <taxon>Agaricomycetes</taxon>
        <taxon>Russulales</taxon>
        <taxon>Russulaceae</taxon>
        <taxon>Russula</taxon>
    </lineage>
</organism>
<reference evidence="1" key="1">
    <citation type="submission" date="2021-03" db="EMBL/GenBank/DDBJ databases">
        <title>Evolutionary priming and transition to the ectomycorrhizal habit in an iconic lineage of mushroom-forming fungi: is preadaptation a requirement?</title>
        <authorList>
            <consortium name="DOE Joint Genome Institute"/>
            <person name="Looney B.P."/>
            <person name="Miyauchi S."/>
            <person name="Morin E."/>
            <person name="Drula E."/>
            <person name="Courty P.E."/>
            <person name="Chicoki N."/>
            <person name="Fauchery L."/>
            <person name="Kohler A."/>
            <person name="Kuo A."/>
            <person name="LaButti K."/>
            <person name="Pangilinan J."/>
            <person name="Lipzen A."/>
            <person name="Riley R."/>
            <person name="Andreopoulos W."/>
            <person name="He G."/>
            <person name="Johnson J."/>
            <person name="Barry K.W."/>
            <person name="Grigoriev I.V."/>
            <person name="Nagy L."/>
            <person name="Hibbett D."/>
            <person name="Henrissat B."/>
            <person name="Matheny P.B."/>
            <person name="Labbe J."/>
            <person name="Martin A.F."/>
        </authorList>
    </citation>
    <scope>NUCLEOTIDE SEQUENCE</scope>
    <source>
        <strain evidence="1">BPL698</strain>
    </source>
</reference>
<proteinExistence type="predicted"/>